<sequence length="154" mass="17478">MGIKDLWRISNHRSLSGEGGLKYAARWHSVGRRIVYLAESPAGAMVEVLVHLELEDDLPVGYTLLRVRVPDDLPLEEINVPKSNAWKSNHNLSRSLGDEWLARRTTALARVPSALLPNTWNYLLNPLHRDAELIQIVDSTRAEFDSRLLKHLRG</sequence>
<organism evidence="2 3">
    <name type="scientific">Tunturiibacter gelidiferens</name>
    <dbReference type="NCBI Taxonomy" id="3069689"/>
    <lineage>
        <taxon>Bacteria</taxon>
        <taxon>Pseudomonadati</taxon>
        <taxon>Acidobacteriota</taxon>
        <taxon>Terriglobia</taxon>
        <taxon>Terriglobales</taxon>
        <taxon>Acidobacteriaceae</taxon>
        <taxon>Tunturiibacter</taxon>
    </lineage>
</organism>
<dbReference type="AlphaFoldDB" id="A0A9X0QJY0"/>
<accession>A0A9X0QJY0</accession>
<dbReference type="SMART" id="SM00953">
    <property type="entry name" value="RES"/>
    <property type="match status" value="1"/>
</dbReference>
<comment type="caution">
    <text evidence="2">The sequence shown here is derived from an EMBL/GenBank/DDBJ whole genome shotgun (WGS) entry which is preliminary data.</text>
</comment>
<keyword evidence="3" id="KW-1185">Reference proteome</keyword>
<dbReference type="InterPro" id="IPR014914">
    <property type="entry name" value="RES_dom"/>
</dbReference>
<dbReference type="Pfam" id="PF08808">
    <property type="entry name" value="RES"/>
    <property type="match status" value="1"/>
</dbReference>
<protein>
    <submittedName>
        <fullName evidence="2">RES domain-containing protein</fullName>
    </submittedName>
</protein>
<dbReference type="RefSeq" id="WP_221304881.1">
    <property type="nucleotide sequence ID" value="NZ_JACHEB010000017.1"/>
</dbReference>
<dbReference type="EMBL" id="JACHEB010000017">
    <property type="protein sequence ID" value="MBB5331685.1"/>
    <property type="molecule type" value="Genomic_DNA"/>
</dbReference>
<evidence type="ECO:0000313" key="3">
    <source>
        <dbReference type="Proteomes" id="UP000535182"/>
    </source>
</evidence>
<feature type="domain" description="RES" evidence="1">
    <location>
        <begin position="14"/>
        <end position="138"/>
    </location>
</feature>
<evidence type="ECO:0000259" key="1">
    <source>
        <dbReference type="SMART" id="SM00953"/>
    </source>
</evidence>
<name>A0A9X0QJY0_9BACT</name>
<dbReference type="Proteomes" id="UP000535182">
    <property type="component" value="Unassembled WGS sequence"/>
</dbReference>
<gene>
    <name evidence="2" type="ORF">HDF14_005334</name>
</gene>
<reference evidence="2 3" key="1">
    <citation type="submission" date="2020-08" db="EMBL/GenBank/DDBJ databases">
        <title>Genomic Encyclopedia of Type Strains, Phase IV (KMG-V): Genome sequencing to study the core and pangenomes of soil and plant-associated prokaryotes.</title>
        <authorList>
            <person name="Whitman W."/>
        </authorList>
    </citation>
    <scope>NUCLEOTIDE SEQUENCE [LARGE SCALE GENOMIC DNA]</scope>
    <source>
        <strain evidence="2 3">X5P2</strain>
    </source>
</reference>
<proteinExistence type="predicted"/>
<evidence type="ECO:0000313" key="2">
    <source>
        <dbReference type="EMBL" id="MBB5331685.1"/>
    </source>
</evidence>